<protein>
    <submittedName>
        <fullName evidence="1">HAD hydrolase-like protein</fullName>
    </submittedName>
</protein>
<dbReference type="SUPFAM" id="SSF56784">
    <property type="entry name" value="HAD-like"/>
    <property type="match status" value="1"/>
</dbReference>
<reference evidence="1 2" key="1">
    <citation type="submission" date="2024-01" db="EMBL/GenBank/DDBJ databases">
        <title>Pedobacter sp. nov., isolated from fresh soil.</title>
        <authorList>
            <person name="Le N.T.T."/>
        </authorList>
    </citation>
    <scope>NUCLEOTIDE SEQUENCE [LARGE SCALE GENOMIC DNA]</scope>
    <source>
        <strain evidence="1 2">KR3-3</strain>
    </source>
</reference>
<keyword evidence="2" id="KW-1185">Reference proteome</keyword>
<dbReference type="InterPro" id="IPR023214">
    <property type="entry name" value="HAD_sf"/>
</dbReference>
<dbReference type="Pfam" id="PF13419">
    <property type="entry name" value="HAD_2"/>
    <property type="match status" value="1"/>
</dbReference>
<name>A0ABU7I312_9SPHI</name>
<dbReference type="Gene3D" id="1.10.150.520">
    <property type="match status" value="1"/>
</dbReference>
<comment type="caution">
    <text evidence="1">The sequence shown here is derived from an EMBL/GenBank/DDBJ whole genome shotgun (WGS) entry which is preliminary data.</text>
</comment>
<proteinExistence type="predicted"/>
<gene>
    <name evidence="1" type="ORF">VRU48_01925</name>
</gene>
<dbReference type="InterPro" id="IPR036412">
    <property type="entry name" value="HAD-like_sf"/>
</dbReference>
<organism evidence="1 2">
    <name type="scientific">Pedobacter albus</name>
    <dbReference type="NCBI Taxonomy" id="3113905"/>
    <lineage>
        <taxon>Bacteria</taxon>
        <taxon>Pseudomonadati</taxon>
        <taxon>Bacteroidota</taxon>
        <taxon>Sphingobacteriia</taxon>
        <taxon>Sphingobacteriales</taxon>
        <taxon>Sphingobacteriaceae</taxon>
        <taxon>Pedobacter</taxon>
    </lineage>
</organism>
<evidence type="ECO:0000313" key="1">
    <source>
        <dbReference type="EMBL" id="MEE1943846.1"/>
    </source>
</evidence>
<evidence type="ECO:0000313" key="2">
    <source>
        <dbReference type="Proteomes" id="UP001336835"/>
    </source>
</evidence>
<sequence>MAFETLLQHKKAFVFGLDDVLYPKKDYLLQVYYLFSEFMAYTEQLDSGAMIAFMQNEYLSNGAEAIFDKTATQFSIDSKYRHNFDLLHENARLPLKLLLYKQVLAFMQEIVVERKQIFILADGNPAEEINKIKQVEWNGLEQYLKLYFTAEFESKPSPASINFLSEQNGLSIDDMAIIGANKRDEQFAAVLEIEYFDVTKLL</sequence>
<dbReference type="RefSeq" id="WP_330106246.1">
    <property type="nucleotide sequence ID" value="NZ_JAZDQT010000001.1"/>
</dbReference>
<dbReference type="Proteomes" id="UP001336835">
    <property type="component" value="Unassembled WGS sequence"/>
</dbReference>
<dbReference type="EMBL" id="JAZDQT010000001">
    <property type="protein sequence ID" value="MEE1943846.1"/>
    <property type="molecule type" value="Genomic_DNA"/>
</dbReference>
<accession>A0ABU7I312</accession>
<dbReference type="Gene3D" id="3.40.50.1000">
    <property type="entry name" value="HAD superfamily/HAD-like"/>
    <property type="match status" value="1"/>
</dbReference>
<dbReference type="InterPro" id="IPR041492">
    <property type="entry name" value="HAD_2"/>
</dbReference>